<evidence type="ECO:0000313" key="7">
    <source>
        <dbReference type="Proteomes" id="UP000517765"/>
    </source>
</evidence>
<reference evidence="5 6" key="1">
    <citation type="submission" date="2019-10" db="EMBL/GenBank/DDBJ databases">
        <title>Streptomyces sp. nov., a novel actinobacterium isolated from alkaline environment.</title>
        <authorList>
            <person name="Golinska P."/>
        </authorList>
    </citation>
    <scope>NUCLEOTIDE SEQUENCE [LARGE SCALE GENOMIC DNA]</scope>
    <source>
        <strain evidence="5 6">OF1</strain>
    </source>
</reference>
<gene>
    <name evidence="5" type="ORF">FNX44_009080</name>
    <name evidence="3" type="ORF">H3146_14060</name>
    <name evidence="4" type="ORF">H3147_19335</name>
</gene>
<comment type="caution">
    <text evidence="5">The sequence shown here is derived from an EMBL/GenBank/DDBJ whole genome shotgun (WGS) entry which is preliminary data.</text>
</comment>
<dbReference type="EMBL" id="VJYK02000068">
    <property type="protein sequence ID" value="MQS02022.1"/>
    <property type="molecule type" value="Genomic_DNA"/>
</dbReference>
<reference evidence="7 8" key="2">
    <citation type="submission" date="2020-05" db="EMBL/GenBank/DDBJ databases">
        <title>Classification of alakaliphilic streptomycetes isolated from an alkaline soil next to Lonar Crater, India and a proposal for the recognition of Streptomyces alkaliterrae sp. nov.</title>
        <authorList>
            <person name="Golinska P."/>
        </authorList>
    </citation>
    <scope>NUCLEOTIDE SEQUENCE [LARGE SCALE GENOMIC DNA]</scope>
    <source>
        <strain evidence="8">OF3</strain>
        <strain evidence="7">OF8</strain>
    </source>
</reference>
<evidence type="ECO:0000313" key="3">
    <source>
        <dbReference type="EMBL" id="MBB1254479.1"/>
    </source>
</evidence>
<proteinExistence type="predicted"/>
<evidence type="ECO:0000313" key="6">
    <source>
        <dbReference type="Proteomes" id="UP000320857"/>
    </source>
</evidence>
<keyword evidence="6" id="KW-1185">Reference proteome</keyword>
<keyword evidence="1" id="KW-0732">Signal</keyword>
<dbReference type="EMBL" id="JABJXA010000131">
    <property type="protein sequence ID" value="MBB1260959.1"/>
    <property type="molecule type" value="Genomic_DNA"/>
</dbReference>
<reference evidence="3" key="3">
    <citation type="journal article" name="Syst. Appl. Microbiol.">
        <title>Streptomyces alkaliterrae sp. nov., isolated from an alkaline soil, and emended descriptions of Streptomyces alkaliphilus, Streptomyces calidiresistens and Streptomyces durbertensis.</title>
        <authorList>
            <person name="Swiecimska M."/>
            <person name="Golinska P."/>
            <person name="Nouioui I."/>
            <person name="Wypij M."/>
            <person name="Rai M."/>
            <person name="Sangal V."/>
            <person name="Goodfellow M."/>
        </authorList>
    </citation>
    <scope>NUCLEOTIDE SEQUENCE</scope>
    <source>
        <strain evidence="3">OF3</strain>
        <strain evidence="4">OF8</strain>
    </source>
</reference>
<evidence type="ECO:0000313" key="8">
    <source>
        <dbReference type="Proteomes" id="UP000525686"/>
    </source>
</evidence>
<evidence type="ECO:0000256" key="1">
    <source>
        <dbReference type="SAM" id="SignalP"/>
    </source>
</evidence>
<dbReference type="Proteomes" id="UP000320857">
    <property type="component" value="Unassembled WGS sequence"/>
</dbReference>
<dbReference type="SUPFAM" id="SSF74853">
    <property type="entry name" value="Lamin A/C globular tail domain"/>
    <property type="match status" value="1"/>
</dbReference>
<evidence type="ECO:0000259" key="2">
    <source>
        <dbReference type="PROSITE" id="PS51841"/>
    </source>
</evidence>
<dbReference type="Pfam" id="PF00932">
    <property type="entry name" value="LTD"/>
    <property type="match status" value="1"/>
</dbReference>
<evidence type="ECO:0000313" key="5">
    <source>
        <dbReference type="EMBL" id="MQS02022.1"/>
    </source>
</evidence>
<dbReference type="Proteomes" id="UP000525686">
    <property type="component" value="Unassembled WGS sequence"/>
</dbReference>
<dbReference type="RefSeq" id="WP_143647487.1">
    <property type="nucleotide sequence ID" value="NZ_JABJWZ010000114.1"/>
</dbReference>
<accession>A0A5P0YRF2</accession>
<dbReference type="Gene3D" id="2.60.40.1260">
    <property type="entry name" value="Lamin Tail domain"/>
    <property type="match status" value="1"/>
</dbReference>
<feature type="chain" id="PRO_5033496220" evidence="1">
    <location>
        <begin position="32"/>
        <end position="153"/>
    </location>
</feature>
<protein>
    <submittedName>
        <fullName evidence="5">Lamin tail domain-containing protein</fullName>
    </submittedName>
</protein>
<name>A0A5P0YRF2_9ACTN</name>
<dbReference type="PROSITE" id="PS51841">
    <property type="entry name" value="LTD"/>
    <property type="match status" value="1"/>
</dbReference>
<dbReference type="InterPro" id="IPR001322">
    <property type="entry name" value="Lamin_tail_dom"/>
</dbReference>
<dbReference type="EMBL" id="JABJWZ010000114">
    <property type="protein sequence ID" value="MBB1254479.1"/>
    <property type="molecule type" value="Genomic_DNA"/>
</dbReference>
<dbReference type="InterPro" id="IPR036415">
    <property type="entry name" value="Lamin_tail_dom_sf"/>
</dbReference>
<feature type="signal peptide" evidence="1">
    <location>
        <begin position="1"/>
        <end position="31"/>
    </location>
</feature>
<dbReference type="AlphaFoldDB" id="A0A5P0YRF2"/>
<feature type="domain" description="LTD" evidence="2">
    <location>
        <begin position="23"/>
        <end position="145"/>
    </location>
</feature>
<evidence type="ECO:0000313" key="4">
    <source>
        <dbReference type="EMBL" id="MBB1260959.1"/>
    </source>
</evidence>
<sequence length="153" mass="16451">MSRTPIRLLPATAVVALAAGLLAGPAAPAHAAGSVHLAKIWYDSPGKDDRSNTSLNGEWVRITNSTAKDVKLTGWTLTDAAGHKYTFRTFTLKAGKSVTVRTGKGTNTSATVYQQRAAYVWNNDKDTATLRRADGGLRDTCSYNSTKVDYKNC</sequence>
<dbReference type="Proteomes" id="UP000517765">
    <property type="component" value="Unassembled WGS sequence"/>
</dbReference>
<organism evidence="5 6">
    <name type="scientific">Streptomyces alkaliterrae</name>
    <dbReference type="NCBI Taxonomy" id="2213162"/>
    <lineage>
        <taxon>Bacteria</taxon>
        <taxon>Bacillati</taxon>
        <taxon>Actinomycetota</taxon>
        <taxon>Actinomycetes</taxon>
        <taxon>Kitasatosporales</taxon>
        <taxon>Streptomycetaceae</taxon>
        <taxon>Streptomyces</taxon>
    </lineage>
</organism>